<organism evidence="9 10">
    <name type="scientific">Gossypium arboreum</name>
    <name type="common">Tree cotton</name>
    <name type="synonym">Gossypium nanking</name>
    <dbReference type="NCBI Taxonomy" id="29729"/>
    <lineage>
        <taxon>Eukaryota</taxon>
        <taxon>Viridiplantae</taxon>
        <taxon>Streptophyta</taxon>
        <taxon>Embryophyta</taxon>
        <taxon>Tracheophyta</taxon>
        <taxon>Spermatophyta</taxon>
        <taxon>Magnoliopsida</taxon>
        <taxon>eudicotyledons</taxon>
        <taxon>Gunneridae</taxon>
        <taxon>Pentapetalae</taxon>
        <taxon>rosids</taxon>
        <taxon>malvids</taxon>
        <taxon>Malvales</taxon>
        <taxon>Malvaceae</taxon>
        <taxon>Malvoideae</taxon>
        <taxon>Gossypium</taxon>
    </lineage>
</organism>
<keyword evidence="4" id="KW-0862">Zinc</keyword>
<feature type="compositionally biased region" description="Basic and acidic residues" evidence="7">
    <location>
        <begin position="273"/>
        <end position="287"/>
    </location>
</feature>
<feature type="region of interest" description="Disordered" evidence="7">
    <location>
        <begin position="130"/>
        <end position="157"/>
    </location>
</feature>
<protein>
    <recommendedName>
        <fullName evidence="8">C2H2-type domain-containing protein</fullName>
    </recommendedName>
</protein>
<dbReference type="Proteomes" id="UP001358586">
    <property type="component" value="Chromosome 7"/>
</dbReference>
<evidence type="ECO:0000313" key="9">
    <source>
        <dbReference type="EMBL" id="KAK5820156.1"/>
    </source>
</evidence>
<keyword evidence="2" id="KW-0479">Metal-binding</keyword>
<evidence type="ECO:0000256" key="1">
    <source>
        <dbReference type="ARBA" id="ARBA00004123"/>
    </source>
</evidence>
<comment type="subcellular location">
    <subcellularLocation>
        <location evidence="1">Nucleus</location>
    </subcellularLocation>
</comment>
<feature type="domain" description="C2H2-type" evidence="8">
    <location>
        <begin position="114"/>
        <end position="141"/>
    </location>
</feature>
<dbReference type="SUPFAM" id="SSF57667">
    <property type="entry name" value="beta-beta-alpha zinc fingers"/>
    <property type="match status" value="1"/>
</dbReference>
<evidence type="ECO:0000256" key="5">
    <source>
        <dbReference type="ARBA" id="ARBA00023242"/>
    </source>
</evidence>
<evidence type="ECO:0000313" key="10">
    <source>
        <dbReference type="Proteomes" id="UP001358586"/>
    </source>
</evidence>
<evidence type="ECO:0000256" key="6">
    <source>
        <dbReference type="PROSITE-ProRule" id="PRU00042"/>
    </source>
</evidence>
<proteinExistence type="predicted"/>
<sequence length="287" mass="32390">MRCVGKHNDQDELKKSIGFSNLHMKMQQGMDPKTPNCMGLAVENAALVAVAVSPITIFFKNLASESELSLFSPFLFLSDHNPPNAKFFYYSMEDDHGEKVSHQPNVDDGTIRVFPCSFCSRKFYSSQALGGHQNAHKRERTAARKAKRSSDYGPTTNFSSSPTLPIVYAPAAASHHHLSFLHSPMYITAHAANFHYLPNPHHRFGSNGAARFDNNLVFYGEGNNVYHQHHHQIDHKDQQSYNFNWQRSIRCSGDFTQQLTMVEDNNQGIGSADHTDRDQKLDLSLHL</sequence>
<comment type="caution">
    <text evidence="9">The sequence shown here is derived from an EMBL/GenBank/DDBJ whole genome shotgun (WGS) entry which is preliminary data.</text>
</comment>
<evidence type="ECO:0000256" key="2">
    <source>
        <dbReference type="ARBA" id="ARBA00022723"/>
    </source>
</evidence>
<gene>
    <name evidence="9" type="ORF">PVK06_025202</name>
</gene>
<dbReference type="PROSITE" id="PS00028">
    <property type="entry name" value="ZINC_FINGER_C2H2_1"/>
    <property type="match status" value="1"/>
</dbReference>
<dbReference type="Gene3D" id="3.30.160.60">
    <property type="entry name" value="Classic Zinc Finger"/>
    <property type="match status" value="1"/>
</dbReference>
<dbReference type="InterPro" id="IPR013087">
    <property type="entry name" value="Znf_C2H2_type"/>
</dbReference>
<evidence type="ECO:0000256" key="7">
    <source>
        <dbReference type="SAM" id="MobiDB-lite"/>
    </source>
</evidence>
<dbReference type="InterPro" id="IPR044246">
    <property type="entry name" value="ZFP3-like"/>
</dbReference>
<accession>A0ABR0PFY8</accession>
<keyword evidence="5" id="KW-0539">Nucleus</keyword>
<reference evidence="9 10" key="1">
    <citation type="submission" date="2023-03" db="EMBL/GenBank/DDBJ databases">
        <title>WGS of Gossypium arboreum.</title>
        <authorList>
            <person name="Yu D."/>
        </authorList>
    </citation>
    <scope>NUCLEOTIDE SEQUENCE [LARGE SCALE GENOMIC DNA]</scope>
    <source>
        <tissue evidence="9">Leaf</tissue>
    </source>
</reference>
<keyword evidence="10" id="KW-1185">Reference proteome</keyword>
<feature type="compositionally biased region" description="Basic residues" evidence="7">
    <location>
        <begin position="134"/>
        <end position="147"/>
    </location>
</feature>
<evidence type="ECO:0000256" key="3">
    <source>
        <dbReference type="ARBA" id="ARBA00022771"/>
    </source>
</evidence>
<keyword evidence="3 6" id="KW-0863">Zinc-finger</keyword>
<dbReference type="EMBL" id="JARKNE010000007">
    <property type="protein sequence ID" value="KAK5820156.1"/>
    <property type="molecule type" value="Genomic_DNA"/>
</dbReference>
<evidence type="ECO:0000256" key="4">
    <source>
        <dbReference type="ARBA" id="ARBA00022833"/>
    </source>
</evidence>
<dbReference type="InterPro" id="IPR036236">
    <property type="entry name" value="Znf_C2H2_sf"/>
</dbReference>
<dbReference type="PANTHER" id="PTHR47287:SF15">
    <property type="entry name" value="ZINC FINGER PROTEIN 3-LIKE"/>
    <property type="match status" value="1"/>
</dbReference>
<dbReference type="PANTHER" id="PTHR47287">
    <property type="entry name" value="C2H2 AND C2HC ZINC FINGERS SUPERFAMILY PROTEIN"/>
    <property type="match status" value="1"/>
</dbReference>
<feature type="region of interest" description="Disordered" evidence="7">
    <location>
        <begin position="266"/>
        <end position="287"/>
    </location>
</feature>
<evidence type="ECO:0000259" key="8">
    <source>
        <dbReference type="PROSITE" id="PS50157"/>
    </source>
</evidence>
<dbReference type="PROSITE" id="PS50157">
    <property type="entry name" value="ZINC_FINGER_C2H2_2"/>
    <property type="match status" value="1"/>
</dbReference>
<name>A0ABR0PFY8_GOSAR</name>